<reference evidence="2 3" key="1">
    <citation type="journal article" date="2018" name="Evol. Lett.">
        <title>Horizontal gene cluster transfer increased hallucinogenic mushroom diversity.</title>
        <authorList>
            <person name="Reynolds H.T."/>
            <person name="Vijayakumar V."/>
            <person name="Gluck-Thaler E."/>
            <person name="Korotkin H.B."/>
            <person name="Matheny P.B."/>
            <person name="Slot J.C."/>
        </authorList>
    </citation>
    <scope>NUCLEOTIDE SEQUENCE [LARGE SCALE GENOMIC DNA]</scope>
    <source>
        <strain evidence="2 3">SRW20</strain>
    </source>
</reference>
<dbReference type="InParanoid" id="A0A409W0E7"/>
<accession>A0A409W0E7</accession>
<dbReference type="AlphaFoldDB" id="A0A409W0E7"/>
<feature type="compositionally biased region" description="Polar residues" evidence="1">
    <location>
        <begin position="67"/>
        <end position="76"/>
    </location>
</feature>
<sequence length="148" mass="16657">MDHHLDSSSLESSTSDFQASNFRTSSSHWSNCTSSSSGVERKLKAKSSQRHGRQKIESRTRRRKSRSQPTEFQSISLPRDRNSFNESRQCTLIIWMTQFQDETLKTPRSVFTAAPVSAKNPYFASSAPVCLQRSEVVQSNAPLTLISA</sequence>
<dbReference type="EMBL" id="NHYE01005478">
    <property type="protein sequence ID" value="PPQ71986.1"/>
    <property type="molecule type" value="Genomic_DNA"/>
</dbReference>
<dbReference type="Proteomes" id="UP000284706">
    <property type="component" value="Unassembled WGS sequence"/>
</dbReference>
<name>A0A409W0E7_9AGAR</name>
<feature type="compositionally biased region" description="Basic residues" evidence="1">
    <location>
        <begin position="43"/>
        <end position="53"/>
    </location>
</feature>
<feature type="compositionally biased region" description="Low complexity" evidence="1">
    <location>
        <begin position="25"/>
        <end position="37"/>
    </location>
</feature>
<feature type="region of interest" description="Disordered" evidence="1">
    <location>
        <begin position="1"/>
        <end position="82"/>
    </location>
</feature>
<feature type="compositionally biased region" description="Low complexity" evidence="1">
    <location>
        <begin position="7"/>
        <end position="16"/>
    </location>
</feature>
<keyword evidence="3" id="KW-1185">Reference proteome</keyword>
<organism evidence="2 3">
    <name type="scientific">Gymnopilus dilepis</name>
    <dbReference type="NCBI Taxonomy" id="231916"/>
    <lineage>
        <taxon>Eukaryota</taxon>
        <taxon>Fungi</taxon>
        <taxon>Dikarya</taxon>
        <taxon>Basidiomycota</taxon>
        <taxon>Agaricomycotina</taxon>
        <taxon>Agaricomycetes</taxon>
        <taxon>Agaricomycetidae</taxon>
        <taxon>Agaricales</taxon>
        <taxon>Agaricineae</taxon>
        <taxon>Hymenogastraceae</taxon>
        <taxon>Gymnopilus</taxon>
    </lineage>
</organism>
<evidence type="ECO:0000256" key="1">
    <source>
        <dbReference type="SAM" id="MobiDB-lite"/>
    </source>
</evidence>
<gene>
    <name evidence="2" type="ORF">CVT26_007142</name>
</gene>
<proteinExistence type="predicted"/>
<protein>
    <submittedName>
        <fullName evidence="2">Uncharacterized protein</fullName>
    </submittedName>
</protein>
<comment type="caution">
    <text evidence="2">The sequence shown here is derived from an EMBL/GenBank/DDBJ whole genome shotgun (WGS) entry which is preliminary data.</text>
</comment>
<evidence type="ECO:0000313" key="2">
    <source>
        <dbReference type="EMBL" id="PPQ71986.1"/>
    </source>
</evidence>
<evidence type="ECO:0000313" key="3">
    <source>
        <dbReference type="Proteomes" id="UP000284706"/>
    </source>
</evidence>